<dbReference type="PANTHER" id="PTHR33383:SF1">
    <property type="entry name" value="MEMBRANE PROTEIN INSERTION EFFICIENCY FACTOR-RELATED"/>
    <property type="match status" value="1"/>
</dbReference>
<gene>
    <name evidence="2" type="ORF">BWY41_00003</name>
</gene>
<dbReference type="AlphaFoldDB" id="A0A1V5T6Q7"/>
<sequence length="77" mass="8941">MVVKIRDFLVNVIDRILNFYQIFISPSLPSSCRFEPTCSQYARDAIRKYGVLKGGIMALWRILRCHPYSRGGYDPVQ</sequence>
<dbReference type="HAMAP" id="MF_00386">
    <property type="entry name" value="UPF0161_YidD"/>
    <property type="match status" value="1"/>
</dbReference>
<keyword evidence="1" id="KW-1003">Cell membrane</keyword>
<organism evidence="2">
    <name type="scientific">Candidatus Atribacter allofermentans</name>
    <dbReference type="NCBI Taxonomy" id="1852833"/>
    <lineage>
        <taxon>Bacteria</taxon>
        <taxon>Pseudomonadati</taxon>
        <taxon>Atribacterota</taxon>
        <taxon>Atribacteria</taxon>
        <taxon>Atribacterales</taxon>
        <taxon>Atribacteraceae</taxon>
        <taxon>Atribacter</taxon>
    </lineage>
</organism>
<dbReference type="Proteomes" id="UP000485569">
    <property type="component" value="Unassembled WGS sequence"/>
</dbReference>
<reference evidence="2" key="1">
    <citation type="submission" date="2017-02" db="EMBL/GenBank/DDBJ databases">
        <title>Delving into the versatile metabolic prowess of the omnipresent phylum Bacteroidetes.</title>
        <authorList>
            <person name="Nobu M.K."/>
            <person name="Mei R."/>
            <person name="Narihiro T."/>
            <person name="Kuroda K."/>
            <person name="Liu W.-T."/>
        </authorList>
    </citation>
    <scope>NUCLEOTIDE SEQUENCE</scope>
    <source>
        <strain evidence="2">ADurb.Bin276</strain>
    </source>
</reference>
<dbReference type="SMART" id="SM01234">
    <property type="entry name" value="Haemolytic"/>
    <property type="match status" value="1"/>
</dbReference>
<dbReference type="GO" id="GO:0005886">
    <property type="term" value="C:plasma membrane"/>
    <property type="evidence" value="ECO:0007669"/>
    <property type="project" value="UniProtKB-SubCell"/>
</dbReference>
<keyword evidence="1" id="KW-0472">Membrane</keyword>
<dbReference type="Pfam" id="PF01809">
    <property type="entry name" value="YidD"/>
    <property type="match status" value="1"/>
</dbReference>
<comment type="caution">
    <text evidence="2">The sequence shown here is derived from an EMBL/GenBank/DDBJ whole genome shotgun (WGS) entry which is preliminary data.</text>
</comment>
<dbReference type="EMBL" id="MWBQ01000001">
    <property type="protein sequence ID" value="OQA61922.1"/>
    <property type="molecule type" value="Genomic_DNA"/>
</dbReference>
<dbReference type="InterPro" id="IPR002696">
    <property type="entry name" value="Membr_insert_effic_factor_YidD"/>
</dbReference>
<dbReference type="NCBIfam" id="TIGR00278">
    <property type="entry name" value="membrane protein insertion efficiency factor YidD"/>
    <property type="match status" value="1"/>
</dbReference>
<comment type="subcellular location">
    <subcellularLocation>
        <location evidence="1">Cell membrane</location>
        <topology evidence="1">Peripheral membrane protein</topology>
        <orientation evidence="1">Cytoplasmic side</orientation>
    </subcellularLocation>
</comment>
<comment type="function">
    <text evidence="1">Could be involved in insertion of integral membrane proteins into the membrane.</text>
</comment>
<proteinExistence type="inferred from homology"/>
<evidence type="ECO:0000256" key="1">
    <source>
        <dbReference type="HAMAP-Rule" id="MF_00386"/>
    </source>
</evidence>
<comment type="similarity">
    <text evidence="1">Belongs to the UPF0161 family.</text>
</comment>
<protein>
    <recommendedName>
        <fullName evidence="1">Putative membrane protein insertion efficiency factor</fullName>
    </recommendedName>
</protein>
<accession>A0A1V5T6Q7</accession>
<dbReference type="PANTHER" id="PTHR33383">
    <property type="entry name" value="MEMBRANE PROTEIN INSERTION EFFICIENCY FACTOR-RELATED"/>
    <property type="match status" value="1"/>
</dbReference>
<evidence type="ECO:0000313" key="2">
    <source>
        <dbReference type="EMBL" id="OQA61922.1"/>
    </source>
</evidence>
<name>A0A1V5T6Q7_9BACT</name>